<comment type="similarity">
    <text evidence="2 8">Belongs to the nitroreductase family.</text>
</comment>
<keyword evidence="5 8" id="KW-0521">NADP</keyword>
<evidence type="ECO:0000256" key="8">
    <source>
        <dbReference type="PIRNR" id="PIRNR000232"/>
    </source>
</evidence>
<evidence type="ECO:0000256" key="6">
    <source>
        <dbReference type="ARBA" id="ARBA00023002"/>
    </source>
</evidence>
<accession>A0ABN8EJP9</accession>
<evidence type="ECO:0000256" key="5">
    <source>
        <dbReference type="ARBA" id="ARBA00022857"/>
    </source>
</evidence>
<evidence type="ECO:0000256" key="4">
    <source>
        <dbReference type="ARBA" id="ARBA00022643"/>
    </source>
</evidence>
<keyword evidence="4 8" id="KW-0288">FMN</keyword>
<dbReference type="Pfam" id="PF00881">
    <property type="entry name" value="Nitroreductase"/>
    <property type="match status" value="1"/>
</dbReference>
<dbReference type="InterPro" id="IPR029479">
    <property type="entry name" value="Nitroreductase"/>
</dbReference>
<dbReference type="SUPFAM" id="SSF55469">
    <property type="entry name" value="FMN-dependent nitroreductase-like"/>
    <property type="match status" value="1"/>
</dbReference>
<keyword evidence="11" id="KW-1185">Reference proteome</keyword>
<organism evidence="10 11">
    <name type="scientific">Sinobacterium norvegicum</name>
    <dbReference type="NCBI Taxonomy" id="1641715"/>
    <lineage>
        <taxon>Bacteria</taxon>
        <taxon>Pseudomonadati</taxon>
        <taxon>Pseudomonadota</taxon>
        <taxon>Gammaproteobacteria</taxon>
        <taxon>Cellvibrionales</taxon>
        <taxon>Spongiibacteraceae</taxon>
        <taxon>Sinobacterium</taxon>
    </lineage>
</organism>
<dbReference type="InterPro" id="IPR026021">
    <property type="entry name" value="YdjA-like"/>
</dbReference>
<dbReference type="CDD" id="cd02135">
    <property type="entry name" value="YdjA-like"/>
    <property type="match status" value="1"/>
</dbReference>
<dbReference type="RefSeq" id="WP_237445361.1">
    <property type="nucleotide sequence ID" value="NZ_CAKLPX010000003.1"/>
</dbReference>
<comment type="cofactor">
    <cofactor evidence="1 8">
        <name>FMN</name>
        <dbReference type="ChEBI" id="CHEBI:58210"/>
    </cofactor>
</comment>
<dbReference type="PANTHER" id="PTHR43821:SF1">
    <property type="entry name" value="NAD(P)H NITROREDUCTASE YDJA-RELATED"/>
    <property type="match status" value="1"/>
</dbReference>
<evidence type="ECO:0000256" key="3">
    <source>
        <dbReference type="ARBA" id="ARBA00022630"/>
    </source>
</evidence>
<feature type="domain" description="Nitroreductase" evidence="9">
    <location>
        <begin position="18"/>
        <end position="163"/>
    </location>
</feature>
<evidence type="ECO:0000256" key="2">
    <source>
        <dbReference type="ARBA" id="ARBA00007118"/>
    </source>
</evidence>
<dbReference type="Gene3D" id="3.40.109.10">
    <property type="entry name" value="NADH Oxidase"/>
    <property type="match status" value="1"/>
</dbReference>
<reference evidence="10" key="1">
    <citation type="submission" date="2021-12" db="EMBL/GenBank/DDBJ databases">
        <authorList>
            <person name="Rodrigo-Torres L."/>
            <person name="Arahal R. D."/>
            <person name="Lucena T."/>
        </authorList>
    </citation>
    <scope>NUCLEOTIDE SEQUENCE</scope>
    <source>
        <strain evidence="10">CECT 8267</strain>
    </source>
</reference>
<proteinExistence type="inferred from homology"/>
<dbReference type="EC" id="1.-.-.-" evidence="8"/>
<dbReference type="Proteomes" id="UP000838100">
    <property type="component" value="Unassembled WGS sequence"/>
</dbReference>
<gene>
    <name evidence="10" type="primary">ydjA</name>
    <name evidence="10" type="ORF">SIN8267_02816</name>
</gene>
<keyword evidence="6 8" id="KW-0560">Oxidoreductase</keyword>
<dbReference type="PIRSF" id="PIRSF000232">
    <property type="entry name" value="YdjA"/>
    <property type="match status" value="1"/>
</dbReference>
<sequence>MSVLNALLQRNSAPRLQEPGPSPEHCQQMFQAALRAPDHGRLRPWRYLVIGGDDRAKLGEIYAQAELARDPNAPTEKLERLRGQPLRAPMVIVAIVNPTEKDGVPLQEQVISAGCGVHGLMLAAESFGYAGVWRTGPMATNDTVNQALGLASHESIVGFIYLGTRMGEAKKLPDLNTEDFVSHWQG</sequence>
<evidence type="ECO:0000313" key="11">
    <source>
        <dbReference type="Proteomes" id="UP000838100"/>
    </source>
</evidence>
<evidence type="ECO:0000256" key="7">
    <source>
        <dbReference type="ARBA" id="ARBA00023027"/>
    </source>
</evidence>
<dbReference type="InterPro" id="IPR000415">
    <property type="entry name" value="Nitroreductase-like"/>
</dbReference>
<evidence type="ECO:0000259" key="9">
    <source>
        <dbReference type="Pfam" id="PF00881"/>
    </source>
</evidence>
<evidence type="ECO:0000313" key="10">
    <source>
        <dbReference type="EMBL" id="CAH0992683.1"/>
    </source>
</evidence>
<dbReference type="InterPro" id="IPR052530">
    <property type="entry name" value="NAD(P)H_nitroreductase"/>
</dbReference>
<name>A0ABN8EJP9_9GAMM</name>
<keyword evidence="3 8" id="KW-0285">Flavoprotein</keyword>
<comment type="caution">
    <text evidence="10">The sequence shown here is derived from an EMBL/GenBank/DDBJ whole genome shotgun (WGS) entry which is preliminary data.</text>
</comment>
<dbReference type="EMBL" id="CAKLPX010000003">
    <property type="protein sequence ID" value="CAH0992683.1"/>
    <property type="molecule type" value="Genomic_DNA"/>
</dbReference>
<protein>
    <recommendedName>
        <fullName evidence="8">Putative NAD(P)H nitroreductase</fullName>
        <ecNumber evidence="8">1.-.-.-</ecNumber>
    </recommendedName>
</protein>
<dbReference type="GO" id="GO:0016491">
    <property type="term" value="F:oxidoreductase activity"/>
    <property type="evidence" value="ECO:0007669"/>
    <property type="project" value="UniProtKB-KW"/>
</dbReference>
<dbReference type="PANTHER" id="PTHR43821">
    <property type="entry name" value="NAD(P)H NITROREDUCTASE YDJA-RELATED"/>
    <property type="match status" value="1"/>
</dbReference>
<keyword evidence="7 8" id="KW-0520">NAD</keyword>
<evidence type="ECO:0000256" key="1">
    <source>
        <dbReference type="ARBA" id="ARBA00001917"/>
    </source>
</evidence>